<dbReference type="InterPro" id="IPR022742">
    <property type="entry name" value="Hydrolase_4"/>
</dbReference>
<dbReference type="SUPFAM" id="SSF53474">
    <property type="entry name" value="alpha/beta-Hydrolases"/>
    <property type="match status" value="1"/>
</dbReference>
<evidence type="ECO:0000313" key="3">
    <source>
        <dbReference type="Proteomes" id="UP000652847"/>
    </source>
</evidence>
<dbReference type="AlphaFoldDB" id="A0A8I0AFQ2"/>
<dbReference type="EMBL" id="JACOOT010000027">
    <property type="protein sequence ID" value="MBC5651807.1"/>
    <property type="molecule type" value="Genomic_DNA"/>
</dbReference>
<keyword evidence="2" id="KW-0378">Hydrolase</keyword>
<feature type="domain" description="Serine aminopeptidase S33" evidence="1">
    <location>
        <begin position="30"/>
        <end position="292"/>
    </location>
</feature>
<protein>
    <submittedName>
        <fullName evidence="2">Alpha/beta fold hydrolase</fullName>
    </submittedName>
</protein>
<evidence type="ECO:0000313" key="2">
    <source>
        <dbReference type="EMBL" id="MBC5651807.1"/>
    </source>
</evidence>
<dbReference type="InterPro" id="IPR051044">
    <property type="entry name" value="MAG_DAG_Lipase"/>
</dbReference>
<keyword evidence="3" id="KW-1185">Reference proteome</keyword>
<reference evidence="2 3" key="1">
    <citation type="submission" date="2020-08" db="EMBL/GenBank/DDBJ databases">
        <title>Genome public.</title>
        <authorList>
            <person name="Liu C."/>
            <person name="Sun Q."/>
        </authorList>
    </citation>
    <scope>NUCLEOTIDE SEQUENCE [LARGE SCALE GENOMIC DNA]</scope>
    <source>
        <strain evidence="2 3">BX17</strain>
    </source>
</reference>
<evidence type="ECO:0000259" key="1">
    <source>
        <dbReference type="Pfam" id="PF12146"/>
    </source>
</evidence>
<proteinExistence type="predicted"/>
<dbReference type="InterPro" id="IPR029058">
    <property type="entry name" value="AB_hydrolase_fold"/>
</dbReference>
<accession>A0A8I0AFQ2</accession>
<comment type="caution">
    <text evidence="2">The sequence shown here is derived from an EMBL/GenBank/DDBJ whole genome shotgun (WGS) entry which is preliminary data.</text>
</comment>
<dbReference type="Pfam" id="PF12146">
    <property type="entry name" value="Hydrolase_4"/>
    <property type="match status" value="1"/>
</dbReference>
<dbReference type="PANTHER" id="PTHR11614">
    <property type="entry name" value="PHOSPHOLIPASE-RELATED"/>
    <property type="match status" value="1"/>
</dbReference>
<sequence>MSAKYEAYIESEADGLDISVLAVVPDETPYRGILQLVHGMSEYKERYLPFMEYMAKRGYVCVIHDHRGHGKSVRAMDDLGYMYGGGADAILKDIEVVNREMHQQLPDLPLILFGHSMGSLAVRAFARDHDDCMDMLIICGSPSKNTARPLGVALAHAESTVFGPTHRSHVIEALSFGGNVMRFRKDQNCTSWICANKAAAQEYSDSELCGFTFTDDGYLALFELMKRAYDVKHWHCTKPKMPVLFVSGADDPCMINVRHFAKAVQDMRHAGYLDVKGKLYPGMRHEILNETDKKRVYHDIAFYIRKKGF</sequence>
<name>A0A8I0AFQ2_9FIRM</name>
<dbReference type="Proteomes" id="UP000652847">
    <property type="component" value="Unassembled WGS sequence"/>
</dbReference>
<dbReference type="Gene3D" id="3.40.50.1820">
    <property type="entry name" value="alpha/beta hydrolase"/>
    <property type="match status" value="1"/>
</dbReference>
<dbReference type="GO" id="GO:0016787">
    <property type="term" value="F:hydrolase activity"/>
    <property type="evidence" value="ECO:0007669"/>
    <property type="project" value="UniProtKB-KW"/>
</dbReference>
<organism evidence="2 3">
    <name type="scientific">Blautia segnis</name>
    <dbReference type="NCBI Taxonomy" id="2763030"/>
    <lineage>
        <taxon>Bacteria</taxon>
        <taxon>Bacillati</taxon>
        <taxon>Bacillota</taxon>
        <taxon>Clostridia</taxon>
        <taxon>Lachnospirales</taxon>
        <taxon>Lachnospiraceae</taxon>
        <taxon>Blautia</taxon>
    </lineage>
</organism>
<dbReference type="RefSeq" id="WP_021924952.1">
    <property type="nucleotide sequence ID" value="NZ_JACOOT010000027.1"/>
</dbReference>
<gene>
    <name evidence="2" type="ORF">H8S54_11945</name>
</gene>